<dbReference type="Proteomes" id="UP000256686">
    <property type="component" value="Unassembled WGS sequence"/>
</dbReference>
<evidence type="ECO:0000313" key="1">
    <source>
        <dbReference type="EMBL" id="REC62495.1"/>
    </source>
</evidence>
<keyword evidence="2" id="KW-1185">Reference proteome</keyword>
<accession>A0A3D9C9D9</accession>
<dbReference type="EMBL" id="QNVT01000008">
    <property type="protein sequence ID" value="REC62495.1"/>
    <property type="molecule type" value="Genomic_DNA"/>
</dbReference>
<comment type="caution">
    <text evidence="1">The sequence shown here is derived from an EMBL/GenBank/DDBJ whole genome shotgun (WGS) entry which is preliminary data.</text>
</comment>
<protein>
    <submittedName>
        <fullName evidence="1">Uncharacterized protein</fullName>
    </submittedName>
</protein>
<reference evidence="2" key="1">
    <citation type="submission" date="2018-06" db="EMBL/GenBank/DDBJ databases">
        <authorList>
            <person name="Lum Nde A."/>
            <person name="Hugo C."/>
        </authorList>
    </citation>
    <scope>NUCLEOTIDE SEQUENCE [LARGE SCALE GENOMIC DNA]</scope>
    <source>
        <strain evidence="2">1_F178</strain>
    </source>
</reference>
<organism evidence="1 2">
    <name type="scientific">Chryseobacterium pennae</name>
    <dbReference type="NCBI Taxonomy" id="2258962"/>
    <lineage>
        <taxon>Bacteria</taxon>
        <taxon>Pseudomonadati</taxon>
        <taxon>Bacteroidota</taxon>
        <taxon>Flavobacteriia</taxon>
        <taxon>Flavobacteriales</taxon>
        <taxon>Weeksellaceae</taxon>
        <taxon>Chryseobacterium group</taxon>
        <taxon>Chryseobacterium</taxon>
    </lineage>
</organism>
<dbReference type="AlphaFoldDB" id="A0A3D9C9D9"/>
<sequence>MKAKKIMYAPSAVEQFTYKFNTENNTNIEHTHEILDGSPFVTINFKETPFQLIFEFTFELGRIQNQLAKAREFFLPLDSYPFPPDDGKQIANFHHTKQELFDGEEEKALQKVFDIDYKKTSIKDFYNNPLRALKKEIDEESFDKVIEESKFTFINNYNEKYISEEGLEVYYLIRNELIYLFSYGEY</sequence>
<dbReference type="RefSeq" id="WP_115970691.1">
    <property type="nucleotide sequence ID" value="NZ_QNVT01000008.1"/>
</dbReference>
<gene>
    <name evidence="1" type="ORF">DRF65_10405</name>
</gene>
<name>A0A3D9C9D9_9FLAO</name>
<evidence type="ECO:0000313" key="2">
    <source>
        <dbReference type="Proteomes" id="UP000256686"/>
    </source>
</evidence>
<proteinExistence type="predicted"/>